<dbReference type="GO" id="GO:0008270">
    <property type="term" value="F:zinc ion binding"/>
    <property type="evidence" value="ECO:0007669"/>
    <property type="project" value="UniProtKB-UniRule"/>
</dbReference>
<dbReference type="InterPro" id="IPR007529">
    <property type="entry name" value="Znf_HIT"/>
</dbReference>
<reference evidence="4" key="2">
    <citation type="submission" date="2013-10" db="EMBL/GenBank/DDBJ databases">
        <authorList>
            <person name="Aslett M."/>
        </authorList>
    </citation>
    <scope>NUCLEOTIDE SEQUENCE</scope>
    <source>
        <strain evidence="4">Houghton</strain>
    </source>
</reference>
<evidence type="ECO:0000313" key="5">
    <source>
        <dbReference type="Proteomes" id="UP000018050"/>
    </source>
</evidence>
<feature type="domain" description="HIT-type" evidence="3">
    <location>
        <begin position="10"/>
        <end position="42"/>
    </location>
</feature>
<protein>
    <recommendedName>
        <fullName evidence="3">HIT-type domain-containing protein</fullName>
    </recommendedName>
</protein>
<keyword evidence="1" id="KW-0862">Zinc</keyword>
<dbReference type="AlphaFoldDB" id="U6GN98"/>
<evidence type="ECO:0000256" key="2">
    <source>
        <dbReference type="SAM" id="MobiDB-lite"/>
    </source>
</evidence>
<keyword evidence="5" id="KW-1185">Reference proteome</keyword>
<dbReference type="VEuPathDB" id="ToxoDB:EAH_00048730"/>
<dbReference type="PANTHER" id="PTHR15555">
    <property type="entry name" value="ZINC FINGER HIT DOMAIN CONTAINING PROTEIN 2 PROTEIN FON -RELATED"/>
    <property type="match status" value="1"/>
</dbReference>
<feature type="region of interest" description="Disordered" evidence="2">
    <location>
        <begin position="406"/>
        <end position="433"/>
    </location>
</feature>
<dbReference type="CDD" id="cd23024">
    <property type="entry name" value="zf-HIT_ZNHIT2-3"/>
    <property type="match status" value="1"/>
</dbReference>
<evidence type="ECO:0000256" key="1">
    <source>
        <dbReference type="PROSITE-ProRule" id="PRU00453"/>
    </source>
</evidence>
<gene>
    <name evidence="4" type="ORF">EAH_00048730</name>
</gene>
<dbReference type="Gene3D" id="3.30.60.190">
    <property type="match status" value="1"/>
</dbReference>
<feature type="compositionally biased region" description="Basic and acidic residues" evidence="2">
    <location>
        <begin position="135"/>
        <end position="144"/>
    </location>
</feature>
<feature type="compositionally biased region" description="Low complexity" evidence="2">
    <location>
        <begin position="93"/>
        <end position="104"/>
    </location>
</feature>
<dbReference type="EMBL" id="HG671137">
    <property type="protein sequence ID" value="CDI80074.1"/>
    <property type="molecule type" value="Genomic_DNA"/>
</dbReference>
<feature type="region of interest" description="Disordered" evidence="2">
    <location>
        <begin position="76"/>
        <end position="144"/>
    </location>
</feature>
<name>U6GN98_EIMAC</name>
<dbReference type="OrthoDB" id="18412at2759"/>
<dbReference type="SUPFAM" id="SSF144232">
    <property type="entry name" value="HIT/MYND zinc finger-like"/>
    <property type="match status" value="1"/>
</dbReference>
<dbReference type="GeneID" id="25272943"/>
<accession>U6GN98</accession>
<dbReference type="Pfam" id="PF04438">
    <property type="entry name" value="zf-HIT"/>
    <property type="match status" value="1"/>
</dbReference>
<feature type="compositionally biased region" description="Acidic residues" evidence="2">
    <location>
        <begin position="113"/>
        <end position="125"/>
    </location>
</feature>
<sequence>MTLTSDLKVCQVCKDAQHKYVCPKCRLLYCSLLCYKQHNSECVAAFHEEEFAAAAAAATPTLHEQREFNKKLTRFYRQQQQQQQQDDEEEEQQQQQEAAEQQQAIEGLGFGSSEEEEAATDDEDSPQQQQQQQQQEHKQQHISKERLQQLQQLAAAGTLDLQHLTAKESAAFFAALKRGELAQYLQPWKPWWLSVELPSVETPAHICCRPTRPDPRLAMTLMQVVFAYAHYMRTFNGAFEEGEVEEAAGHFLAIARCGFRADASAVELCAHFEESKDPPPSSAIAAVDQVLEWAAQPSVGCAAAAVSSSFELHGCGIFGVIKAEFVLRKLGFLLSAVFFHWEEQQQQRQQLLKALQQRRGMLQQLQQIKKKREEAKAAARTLDACGSSTLAAAAQARRFCEPPVVVQSSSSTSSSSSSSSSSNVEESFKREAE</sequence>
<dbReference type="PANTHER" id="PTHR15555:SF0">
    <property type="entry name" value="ZINC FINGER HIT DOMAIN-CONTAINING PROTEIN 2"/>
    <property type="match status" value="1"/>
</dbReference>
<dbReference type="PROSITE" id="PS51083">
    <property type="entry name" value="ZF_HIT"/>
    <property type="match status" value="1"/>
</dbReference>
<feature type="compositionally biased region" description="Low complexity" evidence="2">
    <location>
        <begin position="408"/>
        <end position="422"/>
    </location>
</feature>
<keyword evidence="1" id="KW-0479">Metal-binding</keyword>
<evidence type="ECO:0000259" key="3">
    <source>
        <dbReference type="PROSITE" id="PS51083"/>
    </source>
</evidence>
<dbReference type="Proteomes" id="UP000018050">
    <property type="component" value="Unassembled WGS sequence"/>
</dbReference>
<organism evidence="4 5">
    <name type="scientific">Eimeria acervulina</name>
    <name type="common">Coccidian parasite</name>
    <dbReference type="NCBI Taxonomy" id="5801"/>
    <lineage>
        <taxon>Eukaryota</taxon>
        <taxon>Sar</taxon>
        <taxon>Alveolata</taxon>
        <taxon>Apicomplexa</taxon>
        <taxon>Conoidasida</taxon>
        <taxon>Coccidia</taxon>
        <taxon>Eucoccidiorida</taxon>
        <taxon>Eimeriorina</taxon>
        <taxon>Eimeriidae</taxon>
        <taxon>Eimeria</taxon>
    </lineage>
</organism>
<proteinExistence type="predicted"/>
<dbReference type="InterPro" id="IPR039646">
    <property type="entry name" value="ZNHIT2"/>
</dbReference>
<reference evidence="4" key="1">
    <citation type="submission" date="2013-10" db="EMBL/GenBank/DDBJ databases">
        <title>Genomic analysis of the causative agents of coccidiosis in chickens.</title>
        <authorList>
            <person name="Reid A.J."/>
            <person name="Blake D."/>
            <person name="Billington K."/>
            <person name="Browne H."/>
            <person name="Dunn M."/>
            <person name="Hung S."/>
            <person name="Kawahara F."/>
            <person name="Miranda-Saavedra D."/>
            <person name="Mourier T."/>
            <person name="Nagra H."/>
            <person name="Otto T.D."/>
            <person name="Rawlings N."/>
            <person name="Sanchez A."/>
            <person name="Sanders M."/>
            <person name="Subramaniam C."/>
            <person name="Tay Y."/>
            <person name="Dear P."/>
            <person name="Doerig C."/>
            <person name="Gruber A."/>
            <person name="Parkinson J."/>
            <person name="Shirley M."/>
            <person name="Wan K.L."/>
            <person name="Berriman M."/>
            <person name="Tomley F."/>
            <person name="Pain A."/>
        </authorList>
    </citation>
    <scope>NUCLEOTIDE SEQUENCE</scope>
    <source>
        <strain evidence="4">Houghton</strain>
    </source>
</reference>
<evidence type="ECO:0000313" key="4">
    <source>
        <dbReference type="EMBL" id="CDI80074.1"/>
    </source>
</evidence>
<dbReference type="RefSeq" id="XP_013249910.1">
    <property type="nucleotide sequence ID" value="XM_013394456.1"/>
</dbReference>
<keyword evidence="1" id="KW-0863">Zinc-finger</keyword>